<name>A0A645B893_9ZZZZ</name>
<dbReference type="AlphaFoldDB" id="A0A645B893"/>
<protein>
    <recommendedName>
        <fullName evidence="3">DUF1622 domain-containing protein</fullName>
    </recommendedName>
</protein>
<keyword evidence="1" id="KW-1133">Transmembrane helix</keyword>
<accession>A0A645B893</accession>
<feature type="transmembrane region" description="Helical" evidence="1">
    <location>
        <begin position="12"/>
        <end position="34"/>
    </location>
</feature>
<dbReference type="EMBL" id="VSSQ01017265">
    <property type="protein sequence ID" value="MPM59383.1"/>
    <property type="molecule type" value="Genomic_DNA"/>
</dbReference>
<comment type="caution">
    <text evidence="2">The sequence shown here is derived from an EMBL/GenBank/DDBJ whole genome shotgun (WGS) entry which is preliminary data.</text>
</comment>
<evidence type="ECO:0000313" key="2">
    <source>
        <dbReference type="EMBL" id="MPM59383.1"/>
    </source>
</evidence>
<proteinExistence type="predicted"/>
<keyword evidence="1" id="KW-0472">Membrane</keyword>
<organism evidence="2">
    <name type="scientific">bioreactor metagenome</name>
    <dbReference type="NCBI Taxonomy" id="1076179"/>
    <lineage>
        <taxon>unclassified sequences</taxon>
        <taxon>metagenomes</taxon>
        <taxon>ecological metagenomes</taxon>
    </lineage>
</organism>
<keyword evidence="1" id="KW-0812">Transmembrane</keyword>
<sequence>MLERLIEITLPPIIALAELIGIFVVTVSVLRAFWHYFVTLFKIGGKKYPIKFELANGLAMGLEFKMAAEILKTVQVRSLEELLVLGAIILLRALLSFMIHVEVKQGRDETEILDMKCAIREEEKQQEEDQRKRDLFD</sequence>
<dbReference type="Pfam" id="PF07784">
    <property type="entry name" value="DUF1622"/>
    <property type="match status" value="1"/>
</dbReference>
<dbReference type="PANTHER" id="PTHR38468">
    <property type="entry name" value="SLL0939 PROTEIN"/>
    <property type="match status" value="1"/>
</dbReference>
<dbReference type="PANTHER" id="PTHR38468:SF1">
    <property type="entry name" value="SLL0939 PROTEIN"/>
    <property type="match status" value="1"/>
</dbReference>
<evidence type="ECO:0000256" key="1">
    <source>
        <dbReference type="SAM" id="Phobius"/>
    </source>
</evidence>
<dbReference type="InterPro" id="IPR012427">
    <property type="entry name" value="DUF1622"/>
</dbReference>
<reference evidence="2" key="1">
    <citation type="submission" date="2019-08" db="EMBL/GenBank/DDBJ databases">
        <authorList>
            <person name="Kucharzyk K."/>
            <person name="Murdoch R.W."/>
            <person name="Higgins S."/>
            <person name="Loffler F."/>
        </authorList>
    </citation>
    <scope>NUCLEOTIDE SEQUENCE</scope>
</reference>
<evidence type="ECO:0008006" key="3">
    <source>
        <dbReference type="Google" id="ProtNLM"/>
    </source>
</evidence>
<gene>
    <name evidence="2" type="ORF">SDC9_106225</name>
</gene>